<dbReference type="EMBL" id="GBXM01064478">
    <property type="protein sequence ID" value="JAH44099.1"/>
    <property type="molecule type" value="Transcribed_RNA"/>
</dbReference>
<dbReference type="AlphaFoldDB" id="A0A0E9SRV1"/>
<proteinExistence type="predicted"/>
<organism evidence="1">
    <name type="scientific">Anguilla anguilla</name>
    <name type="common">European freshwater eel</name>
    <name type="synonym">Muraena anguilla</name>
    <dbReference type="NCBI Taxonomy" id="7936"/>
    <lineage>
        <taxon>Eukaryota</taxon>
        <taxon>Metazoa</taxon>
        <taxon>Chordata</taxon>
        <taxon>Craniata</taxon>
        <taxon>Vertebrata</taxon>
        <taxon>Euteleostomi</taxon>
        <taxon>Actinopterygii</taxon>
        <taxon>Neopterygii</taxon>
        <taxon>Teleostei</taxon>
        <taxon>Anguilliformes</taxon>
        <taxon>Anguillidae</taxon>
        <taxon>Anguilla</taxon>
    </lineage>
</organism>
<reference evidence="1" key="1">
    <citation type="submission" date="2014-11" db="EMBL/GenBank/DDBJ databases">
        <authorList>
            <person name="Amaro Gonzalez C."/>
        </authorList>
    </citation>
    <scope>NUCLEOTIDE SEQUENCE</scope>
</reference>
<reference evidence="1" key="2">
    <citation type="journal article" date="2015" name="Fish Shellfish Immunol.">
        <title>Early steps in the European eel (Anguilla anguilla)-Vibrio vulnificus interaction in the gills: Role of the RtxA13 toxin.</title>
        <authorList>
            <person name="Callol A."/>
            <person name="Pajuelo D."/>
            <person name="Ebbesson L."/>
            <person name="Teles M."/>
            <person name="MacKenzie S."/>
            <person name="Amaro C."/>
        </authorList>
    </citation>
    <scope>NUCLEOTIDE SEQUENCE</scope>
</reference>
<accession>A0A0E9SRV1</accession>
<evidence type="ECO:0000313" key="1">
    <source>
        <dbReference type="EMBL" id="JAH44099.1"/>
    </source>
</evidence>
<name>A0A0E9SRV1_ANGAN</name>
<protein>
    <submittedName>
        <fullName evidence="1">Uncharacterized protein</fullName>
    </submittedName>
</protein>
<sequence>MIWAYFGENYMLMLDGFL</sequence>